<proteinExistence type="inferred from homology"/>
<evidence type="ECO:0000256" key="8">
    <source>
        <dbReference type="ARBA" id="ARBA00022884"/>
    </source>
</evidence>
<keyword evidence="8" id="KW-0694">RNA-binding</keyword>
<dbReference type="PANTHER" id="PTHR12439">
    <property type="entry name" value="PLACENTAL PROTEIN 11-RELATED"/>
    <property type="match status" value="1"/>
</dbReference>
<dbReference type="Proteomes" id="UP000319824">
    <property type="component" value="Unassembled WGS sequence"/>
</dbReference>
<protein>
    <submittedName>
        <fullName evidence="12">Endoribonuclease XendoU</fullName>
    </submittedName>
</protein>
<evidence type="ECO:0000313" key="12">
    <source>
        <dbReference type="EMBL" id="TVZ74756.1"/>
    </source>
</evidence>
<keyword evidence="5" id="KW-0479">Metal-binding</keyword>
<evidence type="ECO:0000256" key="10">
    <source>
        <dbReference type="ARBA" id="ARBA00023239"/>
    </source>
</evidence>
<evidence type="ECO:0000256" key="9">
    <source>
        <dbReference type="ARBA" id="ARBA00023211"/>
    </source>
</evidence>
<dbReference type="GO" id="GO:0003723">
    <property type="term" value="F:RNA binding"/>
    <property type="evidence" value="ECO:0007669"/>
    <property type="project" value="UniProtKB-KW"/>
</dbReference>
<dbReference type="CDD" id="cd21159">
    <property type="entry name" value="XendoU"/>
    <property type="match status" value="1"/>
</dbReference>
<dbReference type="GO" id="GO:0004521">
    <property type="term" value="F:RNA endonuclease activity"/>
    <property type="evidence" value="ECO:0007669"/>
    <property type="project" value="InterPro"/>
</dbReference>
<gene>
    <name evidence="12" type="ORF">BCL32_0062</name>
</gene>
<evidence type="ECO:0000256" key="1">
    <source>
        <dbReference type="ARBA" id="ARBA00001936"/>
    </source>
</evidence>
<evidence type="ECO:0000256" key="2">
    <source>
        <dbReference type="ARBA" id="ARBA00010168"/>
    </source>
</evidence>
<dbReference type="InterPro" id="IPR018998">
    <property type="entry name" value="EndoU_C"/>
</dbReference>
<dbReference type="SUPFAM" id="SSF142877">
    <property type="entry name" value="EndoU-like"/>
    <property type="match status" value="1"/>
</dbReference>
<comment type="subunit">
    <text evidence="3">Monomer.</text>
</comment>
<dbReference type="Pfam" id="PF09412">
    <property type="entry name" value="XendoU"/>
    <property type="match status" value="1"/>
</dbReference>
<evidence type="ECO:0000313" key="13">
    <source>
        <dbReference type="Proteomes" id="UP000319824"/>
    </source>
</evidence>
<keyword evidence="10" id="KW-0456">Lyase</keyword>
<keyword evidence="9" id="KW-0464">Manganese</keyword>
<dbReference type="EMBL" id="VISO01000001">
    <property type="protein sequence ID" value="TVZ74756.1"/>
    <property type="molecule type" value="Genomic_DNA"/>
</dbReference>
<dbReference type="PROSITE" id="PS51959">
    <property type="entry name" value="ENDOU"/>
    <property type="match status" value="1"/>
</dbReference>
<sequence>MDIYQQIWDADQTGNGVKPILAGADEAPSSGFVRVLNTKDGGEQPTADLKVLSEVVIPPHKQTTYDLARALFDNYMLDEREAEIETPEERAEVHELLEAIVDTAPMQVARAYISDETGTPVSRDRWYATLTEQWFRRFSQSGDRDLSGFEHVFVGEQEGPKVQGYHFWYKYYLDDGLASLIDRNRLPGFRDDRIVYLRGQSKDGQEQFPESVTISYRWDAPDYEAGAIRPLTKPIGGFFVGCSVEGLMAMGAVRAHRGARAPKEAVINGARYDMKLFLDQSERSVRTFYPAYLGPAGERPIAGGTSGRWSDDVRRDTPRLVSGPIKIVAALVNPMGPDEGNETVTLVNTGIEAIPLDGWFLVDKMNNRFGIKEVTLGPGMATTILLPRHSVQLSNKGGEIRLVDRAGSTTHLVTYSRAQAKRQGETIIF</sequence>
<dbReference type="PANTHER" id="PTHR12439:SF11">
    <property type="entry name" value="URIDYLATE-SPECIFIC ENDORIBONUCLEASE"/>
    <property type="match status" value="1"/>
</dbReference>
<comment type="caution">
    <text evidence="12">The sequence shown here is derived from an EMBL/GenBank/DDBJ whole genome shotgun (WGS) entry which is preliminary data.</text>
</comment>
<accession>A0A559TJM0</accession>
<comment type="cofactor">
    <cofactor evidence="1">
        <name>Mn(2+)</name>
        <dbReference type="ChEBI" id="CHEBI:29035"/>
    </cofactor>
</comment>
<dbReference type="GO" id="GO:0016787">
    <property type="term" value="F:hydrolase activity"/>
    <property type="evidence" value="ECO:0007669"/>
    <property type="project" value="UniProtKB-KW"/>
</dbReference>
<dbReference type="GO" id="GO:0046872">
    <property type="term" value="F:metal ion binding"/>
    <property type="evidence" value="ECO:0007669"/>
    <property type="project" value="UniProtKB-KW"/>
</dbReference>
<keyword evidence="4" id="KW-0540">Nuclease</keyword>
<dbReference type="InterPro" id="IPR037227">
    <property type="entry name" value="EndoU-like"/>
</dbReference>
<dbReference type="InterPro" id="IPR039787">
    <property type="entry name" value="ENDOU"/>
</dbReference>
<reference evidence="12 13" key="1">
    <citation type="submission" date="2019-06" db="EMBL/GenBank/DDBJ databases">
        <title>Pac Bio to generate improved reference genome sequences for organisms with transposon mutant libraries (support for FEBA project).</title>
        <authorList>
            <person name="Blow M."/>
        </authorList>
    </citation>
    <scope>NUCLEOTIDE SEQUENCE [LARGE SCALE GENOMIC DNA]</scope>
    <source>
        <strain evidence="12 13">USDA 1844</strain>
    </source>
</reference>
<evidence type="ECO:0000256" key="4">
    <source>
        <dbReference type="ARBA" id="ARBA00022722"/>
    </source>
</evidence>
<evidence type="ECO:0000256" key="7">
    <source>
        <dbReference type="ARBA" id="ARBA00022801"/>
    </source>
</evidence>
<dbReference type="SUPFAM" id="SSF74853">
    <property type="entry name" value="Lamin A/C globular tail domain"/>
    <property type="match status" value="1"/>
</dbReference>
<dbReference type="RefSeq" id="WP_022719447.1">
    <property type="nucleotide sequence ID" value="NZ_ATTQ01000067.1"/>
</dbReference>
<keyword evidence="6" id="KW-0255">Endonuclease</keyword>
<organism evidence="12 13">
    <name type="scientific">Rhizobium mongolense USDA 1844</name>
    <dbReference type="NCBI Taxonomy" id="1079460"/>
    <lineage>
        <taxon>Bacteria</taxon>
        <taxon>Pseudomonadati</taxon>
        <taxon>Pseudomonadota</taxon>
        <taxon>Alphaproteobacteria</taxon>
        <taxon>Hyphomicrobiales</taxon>
        <taxon>Rhizobiaceae</taxon>
        <taxon>Rhizobium/Agrobacterium group</taxon>
        <taxon>Rhizobium</taxon>
    </lineage>
</organism>
<keyword evidence="7" id="KW-0378">Hydrolase</keyword>
<comment type="similarity">
    <text evidence="2">Belongs to the ENDOU family.</text>
</comment>
<dbReference type="GO" id="GO:0016829">
    <property type="term" value="F:lyase activity"/>
    <property type="evidence" value="ECO:0007669"/>
    <property type="project" value="UniProtKB-KW"/>
</dbReference>
<dbReference type="AlphaFoldDB" id="A0A559TJM0"/>
<evidence type="ECO:0000256" key="3">
    <source>
        <dbReference type="ARBA" id="ARBA00011245"/>
    </source>
</evidence>
<evidence type="ECO:0000259" key="11">
    <source>
        <dbReference type="PROSITE" id="PS51959"/>
    </source>
</evidence>
<feature type="domain" description="EndoU" evidence="11">
    <location>
        <begin position="1"/>
        <end position="294"/>
    </location>
</feature>
<evidence type="ECO:0000256" key="6">
    <source>
        <dbReference type="ARBA" id="ARBA00022759"/>
    </source>
</evidence>
<name>A0A559TJM0_9HYPH</name>
<evidence type="ECO:0000256" key="5">
    <source>
        <dbReference type="ARBA" id="ARBA00022723"/>
    </source>
</evidence>
<dbReference type="InterPro" id="IPR036415">
    <property type="entry name" value="Lamin_tail_dom_sf"/>
</dbReference>